<dbReference type="Proteomes" id="UP001321473">
    <property type="component" value="Unassembled WGS sequence"/>
</dbReference>
<keyword evidence="7" id="KW-1185">Reference proteome</keyword>
<evidence type="ECO:0000313" key="6">
    <source>
        <dbReference type="EMBL" id="KAK8773055.1"/>
    </source>
</evidence>
<evidence type="ECO:0000256" key="3">
    <source>
        <dbReference type="PIRSR" id="PIRSR605511-2"/>
    </source>
</evidence>
<comment type="cofactor">
    <cofactor evidence="3">
        <name>Zn(2+)</name>
        <dbReference type="ChEBI" id="CHEBI:29105"/>
    </cofactor>
    <text evidence="3">Binds 1 divalent metal cation per subunit.</text>
</comment>
<reference evidence="6 7" key="1">
    <citation type="journal article" date="2023" name="Arcadia Sci">
        <title>De novo assembly of a long-read Amblyomma americanum tick genome.</title>
        <authorList>
            <person name="Chou S."/>
            <person name="Poskanzer K.E."/>
            <person name="Rollins M."/>
            <person name="Thuy-Boun P.S."/>
        </authorList>
    </citation>
    <scope>NUCLEOTIDE SEQUENCE [LARGE SCALE GENOMIC DNA]</scope>
    <source>
        <strain evidence="6">F_SG_1</strain>
        <tissue evidence="6">Salivary glands</tissue>
    </source>
</reference>
<feature type="domain" description="SMP-30/Gluconolactonase/LRE-like region" evidence="5">
    <location>
        <begin position="13"/>
        <end position="240"/>
    </location>
</feature>
<dbReference type="Gene3D" id="2.120.10.30">
    <property type="entry name" value="TolB, C-terminal domain"/>
    <property type="match status" value="1"/>
</dbReference>
<dbReference type="PANTHER" id="PTHR10907:SF47">
    <property type="entry name" value="REGUCALCIN"/>
    <property type="match status" value="1"/>
</dbReference>
<dbReference type="PANTHER" id="PTHR10907">
    <property type="entry name" value="REGUCALCIN"/>
    <property type="match status" value="1"/>
</dbReference>
<dbReference type="InterPro" id="IPR005511">
    <property type="entry name" value="SMP-30"/>
</dbReference>
<keyword evidence="3" id="KW-0862">Zinc</keyword>
<name>A0AAQ4EE65_AMBAM</name>
<feature type="active site" description="Proton donor/acceptor" evidence="2">
    <location>
        <position position="210"/>
    </location>
</feature>
<evidence type="ECO:0000256" key="4">
    <source>
        <dbReference type="SAM" id="Phobius"/>
    </source>
</evidence>
<sequence>MKVEVASLRRSLLGEGPHWDERSGTLLFDDAHAHEVVRYDPQTRTETEVIRLEKEIGNLIPYAEDNRKLMVCMGNGVYRLDLDTKQKTLLAEMLDKDSPVPTRINDGKCDAVGRLWAGTMPLKVNIEGMAQGKNNLWSFSKGQLKHKLDKISISNGITWTANNRTMFYNDSVPGKTYAFDYDLASGEISNQRVLADFSVTPGYQQLGIPDGMTIDVNDKIWLTCFSAGSVVQIDPETGKSVFGSPKAFAILLVALILVAVLVLLMWAAYSREWKLKHTVVNAPKPCCAREAEELYHHVNSSISPCRSLYHHVCGRYAERPEPVAFKGFDYFSLKNFYTAPNTIIGNAVYTLFQSCLVATANAHNQGSPTADAYLDVLRPTIGELKTKHKILVFLLRMTVKFNIQPVPVMTLYARGGWPRSVFIADLEMFRKPGLFAVIMRKTRPLIEDAIAARYEQVRRDCLKTINMRMNLNVSLEAMESLEKELDVPYDPNHMVSNFSLVAQLVKPLTVDDWRRIILNVSDAKVPEKLCHPNMELLSKTFSILLNDTRQPHTIVFFIFKAVSEFLLEQLKRSLWTYTHKYFAFCLVVLNQYSLMGIGSAIEENINSPEHDASLHNIFAEIVAAILRRAKSIFPIEDQPRLSSYLKSLRILLPTDIYPLNKRTPPLGRDYVRNLLNLFVFGWSASTYQPPPGVTSRMSKAVVIDKISAFNDSVVISMNAYSALHFGNGSERLLVLSAIGVQLADVVWKQIFYSGPKWSRATRQLLEGYKSCQKGLGVLMTRRHKHFSLPLLSIETAMELARDGQWLRSFRAVPLWETSRCQLFYLLFVYHHYCPGNDAGKPALAKEAQYIASISEDFRAAFKCVPPKMPLRTCSLPS</sequence>
<keyword evidence="4" id="KW-1133">Transmembrane helix</keyword>
<comment type="similarity">
    <text evidence="1">Belongs to the SMP-30/CGR1 family.</text>
</comment>
<feature type="transmembrane region" description="Helical" evidence="4">
    <location>
        <begin position="247"/>
        <end position="269"/>
    </location>
</feature>
<proteinExistence type="inferred from homology"/>
<feature type="binding site" evidence="3">
    <location>
        <position position="155"/>
    </location>
    <ligand>
        <name>a divalent metal cation</name>
        <dbReference type="ChEBI" id="CHEBI:60240"/>
    </ligand>
</feature>
<evidence type="ECO:0000259" key="5">
    <source>
        <dbReference type="Pfam" id="PF08450"/>
    </source>
</evidence>
<accession>A0AAQ4EE65</accession>
<dbReference type="InterPro" id="IPR011042">
    <property type="entry name" value="6-blade_b-propeller_TolB-like"/>
</dbReference>
<dbReference type="SUPFAM" id="SSF63829">
    <property type="entry name" value="Calcium-dependent phosphotriesterase"/>
    <property type="match status" value="1"/>
</dbReference>
<feature type="binding site" evidence="3">
    <location>
        <position position="210"/>
    </location>
    <ligand>
        <name>a divalent metal cation</name>
        <dbReference type="ChEBI" id="CHEBI:60240"/>
    </ligand>
</feature>
<feature type="binding site" evidence="3">
    <location>
        <position position="103"/>
    </location>
    <ligand>
        <name>substrate</name>
    </ligand>
</feature>
<evidence type="ECO:0000313" key="7">
    <source>
        <dbReference type="Proteomes" id="UP001321473"/>
    </source>
</evidence>
<protein>
    <recommendedName>
        <fullName evidence="5">SMP-30/Gluconolactonase/LRE-like region domain-containing protein</fullName>
    </recommendedName>
</protein>
<gene>
    <name evidence="6" type="ORF">V5799_012417</name>
</gene>
<dbReference type="GO" id="GO:0005509">
    <property type="term" value="F:calcium ion binding"/>
    <property type="evidence" value="ECO:0007669"/>
    <property type="project" value="TreeGrafter"/>
</dbReference>
<evidence type="ECO:0000256" key="1">
    <source>
        <dbReference type="ARBA" id="ARBA00008853"/>
    </source>
</evidence>
<keyword evidence="4" id="KW-0812">Transmembrane</keyword>
<dbReference type="GO" id="GO:0019853">
    <property type="term" value="P:L-ascorbic acid biosynthetic process"/>
    <property type="evidence" value="ECO:0007669"/>
    <property type="project" value="TreeGrafter"/>
</dbReference>
<dbReference type="InterPro" id="IPR013658">
    <property type="entry name" value="SGL"/>
</dbReference>
<evidence type="ECO:0000256" key="2">
    <source>
        <dbReference type="PIRSR" id="PIRSR605511-1"/>
    </source>
</evidence>
<dbReference type="AlphaFoldDB" id="A0AAQ4EE65"/>
<feature type="binding site" evidence="3">
    <location>
        <position position="15"/>
    </location>
    <ligand>
        <name>a divalent metal cation</name>
        <dbReference type="ChEBI" id="CHEBI:60240"/>
    </ligand>
</feature>
<dbReference type="EMBL" id="JARKHS020017356">
    <property type="protein sequence ID" value="KAK8773055.1"/>
    <property type="molecule type" value="Genomic_DNA"/>
</dbReference>
<keyword evidence="4" id="KW-0472">Membrane</keyword>
<organism evidence="6 7">
    <name type="scientific">Amblyomma americanum</name>
    <name type="common">Lone star tick</name>
    <dbReference type="NCBI Taxonomy" id="6943"/>
    <lineage>
        <taxon>Eukaryota</taxon>
        <taxon>Metazoa</taxon>
        <taxon>Ecdysozoa</taxon>
        <taxon>Arthropoda</taxon>
        <taxon>Chelicerata</taxon>
        <taxon>Arachnida</taxon>
        <taxon>Acari</taxon>
        <taxon>Parasitiformes</taxon>
        <taxon>Ixodida</taxon>
        <taxon>Ixodoidea</taxon>
        <taxon>Ixodidae</taxon>
        <taxon>Amblyomminae</taxon>
        <taxon>Amblyomma</taxon>
    </lineage>
</organism>
<dbReference type="GO" id="GO:0004341">
    <property type="term" value="F:gluconolactonase activity"/>
    <property type="evidence" value="ECO:0007669"/>
    <property type="project" value="TreeGrafter"/>
</dbReference>
<dbReference type="Pfam" id="PF08450">
    <property type="entry name" value="SGL"/>
    <property type="match status" value="1"/>
</dbReference>
<comment type="caution">
    <text evidence="6">The sequence shown here is derived from an EMBL/GenBank/DDBJ whole genome shotgun (WGS) entry which is preliminary data.</text>
</comment>
<dbReference type="PRINTS" id="PR01790">
    <property type="entry name" value="SMP30FAMILY"/>
</dbReference>
<feature type="binding site" evidence="3">
    <location>
        <position position="105"/>
    </location>
    <ligand>
        <name>substrate</name>
    </ligand>
</feature>
<keyword evidence="3" id="KW-0479">Metal-binding</keyword>
<dbReference type="SUPFAM" id="SSF55486">
    <property type="entry name" value="Metalloproteases ('zincins'), catalytic domain"/>
    <property type="match status" value="1"/>
</dbReference>